<evidence type="ECO:0008006" key="3">
    <source>
        <dbReference type="Google" id="ProtNLM"/>
    </source>
</evidence>
<accession>A0ABR1YDJ7</accession>
<dbReference type="EMBL" id="JBBWRZ010000011">
    <property type="protein sequence ID" value="KAK8226025.1"/>
    <property type="molecule type" value="Genomic_DNA"/>
</dbReference>
<keyword evidence="2" id="KW-1185">Reference proteome</keyword>
<name>A0ABR1YDJ7_9PEZI</name>
<organism evidence="1 2">
    <name type="scientific">Phyllosticta capitalensis</name>
    <dbReference type="NCBI Taxonomy" id="121624"/>
    <lineage>
        <taxon>Eukaryota</taxon>
        <taxon>Fungi</taxon>
        <taxon>Dikarya</taxon>
        <taxon>Ascomycota</taxon>
        <taxon>Pezizomycotina</taxon>
        <taxon>Dothideomycetes</taxon>
        <taxon>Dothideomycetes incertae sedis</taxon>
        <taxon>Botryosphaeriales</taxon>
        <taxon>Phyllostictaceae</taxon>
        <taxon>Phyllosticta</taxon>
    </lineage>
</organism>
<reference evidence="1 2" key="1">
    <citation type="submission" date="2024-04" db="EMBL/GenBank/DDBJ databases">
        <title>Phyllosticta paracitricarpa is synonymous to the EU quarantine fungus P. citricarpa based on phylogenomic analyses.</title>
        <authorList>
            <consortium name="Lawrence Berkeley National Laboratory"/>
            <person name="Van Ingen-Buijs V.A."/>
            <person name="Van Westerhoven A.C."/>
            <person name="Haridas S."/>
            <person name="Skiadas P."/>
            <person name="Martin F."/>
            <person name="Groenewald J.Z."/>
            <person name="Crous P.W."/>
            <person name="Seidl M.F."/>
        </authorList>
    </citation>
    <scope>NUCLEOTIDE SEQUENCE [LARGE SCALE GENOMIC DNA]</scope>
    <source>
        <strain evidence="1 2">CBS 123374</strain>
    </source>
</reference>
<comment type="caution">
    <text evidence="1">The sequence shown here is derived from an EMBL/GenBank/DDBJ whole genome shotgun (WGS) entry which is preliminary data.</text>
</comment>
<gene>
    <name evidence="1" type="ORF">HDK90DRAFT_73042</name>
</gene>
<sequence>MFPPAPECLISSSGLRAGKQTGRQARVGQIFLELTTSSTWLLSLLLYCLLSRKGRLASVSSLSPARAPSLRSGLPLDSDLRLASGVSGATSTKGLAPPSLNSSTPFLSTFPLSLLSASGHRFFAPSLRSNVSIYSLSLFTFFLVFSSSELNLPLLHLSVSSSLCPVVFRPTAFYHDVSLLRKLSSLSGRYTDFCFSVSQNQLRFWLLLNIFLVRVAVALFPIFRPGSLCCLSFTYLMSHF</sequence>
<evidence type="ECO:0000313" key="2">
    <source>
        <dbReference type="Proteomes" id="UP001492380"/>
    </source>
</evidence>
<protein>
    <recommendedName>
        <fullName evidence="3">Transmembrane protein</fullName>
    </recommendedName>
</protein>
<proteinExistence type="predicted"/>
<dbReference type="Proteomes" id="UP001492380">
    <property type="component" value="Unassembled WGS sequence"/>
</dbReference>
<evidence type="ECO:0000313" key="1">
    <source>
        <dbReference type="EMBL" id="KAK8226025.1"/>
    </source>
</evidence>